<dbReference type="GO" id="GO:0008757">
    <property type="term" value="F:S-adenosylmethionine-dependent methyltransferase activity"/>
    <property type="evidence" value="ECO:0007669"/>
    <property type="project" value="InterPro"/>
</dbReference>
<feature type="domain" description="Methyltransferase small" evidence="3">
    <location>
        <begin position="28"/>
        <end position="197"/>
    </location>
</feature>
<dbReference type="InterPro" id="IPR046977">
    <property type="entry name" value="RsmC/RlmG"/>
</dbReference>
<accession>A0A0R2DKL4</accession>
<dbReference type="Gene3D" id="3.40.50.150">
    <property type="entry name" value="Vaccinia Virus protein VP39"/>
    <property type="match status" value="1"/>
</dbReference>
<evidence type="ECO:0000256" key="1">
    <source>
        <dbReference type="ARBA" id="ARBA00022603"/>
    </source>
</evidence>
<organism evidence="4 5">
    <name type="scientific">Holzapfeliella floricola DSM 23037 = JCM 16512</name>
    <dbReference type="NCBI Taxonomy" id="1423744"/>
    <lineage>
        <taxon>Bacteria</taxon>
        <taxon>Bacillati</taxon>
        <taxon>Bacillota</taxon>
        <taxon>Bacilli</taxon>
        <taxon>Lactobacillales</taxon>
        <taxon>Lactobacillaceae</taxon>
        <taxon>Holzapfeliella</taxon>
    </lineage>
</organism>
<dbReference type="STRING" id="1423744.FC86_GL000327"/>
<dbReference type="InterPro" id="IPR029063">
    <property type="entry name" value="SAM-dependent_MTases_sf"/>
</dbReference>
<dbReference type="InterPro" id="IPR007848">
    <property type="entry name" value="Small_mtfrase_dom"/>
</dbReference>
<dbReference type="PATRIC" id="fig|1423744.4.peg.334"/>
<keyword evidence="5" id="KW-1185">Reference proteome</keyword>
<dbReference type="OrthoDB" id="9764961at2"/>
<evidence type="ECO:0000313" key="4">
    <source>
        <dbReference type="EMBL" id="KRN04230.1"/>
    </source>
</evidence>
<dbReference type="CDD" id="cd02440">
    <property type="entry name" value="AdoMet_MTases"/>
    <property type="match status" value="1"/>
</dbReference>
<protein>
    <submittedName>
        <fullName evidence="4">16S RNA methylase</fullName>
    </submittedName>
</protein>
<dbReference type="AlphaFoldDB" id="A0A0R2DKL4"/>
<dbReference type="PANTHER" id="PTHR47816">
    <property type="entry name" value="RIBOSOMAL RNA SMALL SUBUNIT METHYLTRANSFERASE C"/>
    <property type="match status" value="1"/>
</dbReference>
<dbReference type="RefSeq" id="WP_056974490.1">
    <property type="nucleotide sequence ID" value="NZ_AYZL01000016.1"/>
</dbReference>
<dbReference type="Proteomes" id="UP000051378">
    <property type="component" value="Unassembled WGS sequence"/>
</dbReference>
<dbReference type="GO" id="GO:0032259">
    <property type="term" value="P:methylation"/>
    <property type="evidence" value="ECO:0007669"/>
    <property type="project" value="UniProtKB-KW"/>
</dbReference>
<dbReference type="Pfam" id="PF05175">
    <property type="entry name" value="MTS"/>
    <property type="match status" value="1"/>
</dbReference>
<dbReference type="SUPFAM" id="SSF53335">
    <property type="entry name" value="S-adenosyl-L-methionine-dependent methyltransferases"/>
    <property type="match status" value="1"/>
</dbReference>
<dbReference type="PANTHER" id="PTHR47816:SF4">
    <property type="entry name" value="RIBOSOMAL RNA SMALL SUBUNIT METHYLTRANSFERASE C"/>
    <property type="match status" value="1"/>
</dbReference>
<name>A0A0R2DKL4_9LACO</name>
<reference evidence="4 5" key="1">
    <citation type="journal article" date="2015" name="Genome Announc.">
        <title>Expanding the biotechnology potential of lactobacilli through comparative genomics of 213 strains and associated genera.</title>
        <authorList>
            <person name="Sun Z."/>
            <person name="Harris H.M."/>
            <person name="McCann A."/>
            <person name="Guo C."/>
            <person name="Argimon S."/>
            <person name="Zhang W."/>
            <person name="Yang X."/>
            <person name="Jeffery I.B."/>
            <person name="Cooney J.C."/>
            <person name="Kagawa T.F."/>
            <person name="Liu W."/>
            <person name="Song Y."/>
            <person name="Salvetti E."/>
            <person name="Wrobel A."/>
            <person name="Rasinkangas P."/>
            <person name="Parkhill J."/>
            <person name="Rea M.C."/>
            <person name="O'Sullivan O."/>
            <person name="Ritari J."/>
            <person name="Douillard F.P."/>
            <person name="Paul Ross R."/>
            <person name="Yang R."/>
            <person name="Briner A.E."/>
            <person name="Felis G.E."/>
            <person name="de Vos W.M."/>
            <person name="Barrangou R."/>
            <person name="Klaenhammer T.R."/>
            <person name="Caufield P.W."/>
            <person name="Cui Y."/>
            <person name="Zhang H."/>
            <person name="O'Toole P.W."/>
        </authorList>
    </citation>
    <scope>NUCLEOTIDE SEQUENCE [LARGE SCALE GENOMIC DNA]</scope>
    <source>
        <strain evidence="4 5">DSM 23037</strain>
    </source>
</reference>
<evidence type="ECO:0000256" key="2">
    <source>
        <dbReference type="ARBA" id="ARBA00022679"/>
    </source>
</evidence>
<gene>
    <name evidence="4" type="ORF">FC86_GL000327</name>
</gene>
<proteinExistence type="predicted"/>
<evidence type="ECO:0000259" key="3">
    <source>
        <dbReference type="Pfam" id="PF05175"/>
    </source>
</evidence>
<comment type="caution">
    <text evidence="4">The sequence shown here is derived from an EMBL/GenBank/DDBJ whole genome shotgun (WGS) entry which is preliminary data.</text>
</comment>
<dbReference type="EMBL" id="AYZL01000016">
    <property type="protein sequence ID" value="KRN04230.1"/>
    <property type="molecule type" value="Genomic_DNA"/>
</dbReference>
<evidence type="ECO:0000313" key="5">
    <source>
        <dbReference type="Proteomes" id="UP000051378"/>
    </source>
</evidence>
<sequence length="203" mass="22639">MEEQYFTQAPTSDHHYQEVSLELNDEHLKFKTDNGVFSKNRIDYGSLALLKAITQSAEIVSGDWLDLGTGYGPMGLYLAKTFPDYLVHMVDVNERSLQLASENAKTNQIDNVKIYESSCYDNVEGKFAAIATNPPIRAGKTVVSTMLKDAFNYLVEGGQLWAVLQKKQGAPSAKKLMQETFGNVKVVAKDKGYYILQAVKEAR</sequence>
<keyword evidence="1 4" id="KW-0489">Methyltransferase</keyword>
<keyword evidence="2" id="KW-0808">Transferase</keyword>